<gene>
    <name evidence="1" type="ORF">OMM_02188</name>
</gene>
<dbReference type="EMBL" id="ATBP01000216">
    <property type="protein sequence ID" value="ETR71831.1"/>
    <property type="molecule type" value="Genomic_DNA"/>
</dbReference>
<evidence type="ECO:0000313" key="1">
    <source>
        <dbReference type="EMBL" id="ETR71831.1"/>
    </source>
</evidence>
<evidence type="ECO:0000313" key="2">
    <source>
        <dbReference type="Proteomes" id="UP000189670"/>
    </source>
</evidence>
<reference evidence="2" key="1">
    <citation type="submission" date="2012-11" db="EMBL/GenBank/DDBJ databases">
        <authorList>
            <person name="Lucero-Rivera Y.E."/>
            <person name="Tovar-Ramirez D."/>
        </authorList>
    </citation>
    <scope>NUCLEOTIDE SEQUENCE [LARGE SCALE GENOMIC DNA]</scope>
    <source>
        <strain evidence="2">Araruama</strain>
    </source>
</reference>
<organism evidence="1 2">
    <name type="scientific">Candidatus Magnetoglobus multicellularis str. Araruama</name>
    <dbReference type="NCBI Taxonomy" id="890399"/>
    <lineage>
        <taxon>Bacteria</taxon>
        <taxon>Pseudomonadati</taxon>
        <taxon>Thermodesulfobacteriota</taxon>
        <taxon>Desulfobacteria</taxon>
        <taxon>Desulfobacterales</taxon>
        <taxon>Desulfobacteraceae</taxon>
        <taxon>Candidatus Magnetoglobus</taxon>
    </lineage>
</organism>
<evidence type="ECO:0008006" key="3">
    <source>
        <dbReference type="Google" id="ProtNLM"/>
    </source>
</evidence>
<dbReference type="AlphaFoldDB" id="A0A1V1PAE8"/>
<sequence>MIRSLQDLIVQHRASINAQSNKISGKGLSLRQGDVVTGKVLDFQPSGQAKLLVQGKELSAQTTVKLAKGQMAQFRVEQTQPHYVFKVSSGSAGMQHSVMQMMGSAMQASPFQIFNDIFQLFKKNPDDTNQKIMMQMMQLFSQLAIKPGDSITPYYLMAFLQRSGLLWENKMKQWLSSQKNRSSERFNKLIQQDLKALAFETANNINSNPEIKQGMEQVIEKIEQWQLLNHKLLKDHGKMYFMLPLLFDTIFHTGELMIDISDMRKGGKEPKNAMLKAALLLKMTRIGPVKVEAVLFQRQLRIDYWLCHHETIALFKQNESLVADALRTHGVQIQMIAYHLEDNDTLDEMSLLDDISRSSQRLSTFA</sequence>
<accession>A0A1V1PAE8</accession>
<comment type="caution">
    <text evidence="1">The sequence shown here is derived from an EMBL/GenBank/DDBJ whole genome shotgun (WGS) entry which is preliminary data.</text>
</comment>
<proteinExistence type="predicted"/>
<name>A0A1V1PAE8_9BACT</name>
<dbReference type="Proteomes" id="UP000189670">
    <property type="component" value="Unassembled WGS sequence"/>
</dbReference>
<protein>
    <recommendedName>
        <fullName evidence="3">Flagellar hook-length control protein-like C-terminal domain-containing protein</fullName>
    </recommendedName>
</protein>